<dbReference type="EMBL" id="CP002198">
    <property type="protein sequence ID" value="ADN15471.1"/>
    <property type="molecule type" value="Genomic_DNA"/>
</dbReference>
<dbReference type="OrthoDB" id="422984at2"/>
<dbReference type="STRING" id="497965.Cyan7822_3529"/>
<evidence type="ECO:0000313" key="2">
    <source>
        <dbReference type="Proteomes" id="UP000008206"/>
    </source>
</evidence>
<dbReference type="Proteomes" id="UP000008206">
    <property type="component" value="Chromosome"/>
</dbReference>
<evidence type="ECO:0000313" key="1">
    <source>
        <dbReference type="EMBL" id="ADN15471.1"/>
    </source>
</evidence>
<dbReference type="AlphaFoldDB" id="E0UFA0"/>
<accession>E0UFA0</accession>
<gene>
    <name evidence="1" type="ordered locus">Cyan7822_3529</name>
</gene>
<dbReference type="eggNOG" id="ENOG5031FXX">
    <property type="taxonomic scope" value="Bacteria"/>
</dbReference>
<reference evidence="2" key="1">
    <citation type="journal article" date="2011" name="MBio">
        <title>Novel metabolic attributes of the genus Cyanothece, comprising a group of unicellular nitrogen-fixing Cyanobacteria.</title>
        <authorList>
            <person name="Bandyopadhyay A."/>
            <person name="Elvitigala T."/>
            <person name="Welsh E."/>
            <person name="Stockel J."/>
            <person name="Liberton M."/>
            <person name="Min H."/>
            <person name="Sherman L.A."/>
            <person name="Pakrasi H.B."/>
        </authorList>
    </citation>
    <scope>NUCLEOTIDE SEQUENCE [LARGE SCALE GENOMIC DNA]</scope>
    <source>
        <strain evidence="2">PCC 7822</strain>
    </source>
</reference>
<protein>
    <submittedName>
        <fullName evidence="1">Uncharacterized protein</fullName>
    </submittedName>
</protein>
<dbReference type="RefSeq" id="WP_013323540.1">
    <property type="nucleotide sequence ID" value="NC_014501.1"/>
</dbReference>
<organism evidence="1 2">
    <name type="scientific">Gloeothece verrucosa (strain PCC 7822)</name>
    <name type="common">Cyanothece sp. (strain PCC 7822)</name>
    <dbReference type="NCBI Taxonomy" id="497965"/>
    <lineage>
        <taxon>Bacteria</taxon>
        <taxon>Bacillati</taxon>
        <taxon>Cyanobacteriota</taxon>
        <taxon>Cyanophyceae</taxon>
        <taxon>Oscillatoriophycideae</taxon>
        <taxon>Chroococcales</taxon>
        <taxon>Aphanothecaceae</taxon>
        <taxon>Gloeothece</taxon>
        <taxon>Gloeothece verrucosa</taxon>
    </lineage>
</organism>
<proteinExistence type="predicted"/>
<sequence>MASPITWQQDSDNPDNAQNLSLIGQWWEKLDSQEVSWQQRILPSNGDIDELDWSSQRFDEKISLQKPQMRGITLYWYSPSFKDERSTTPRQLTLDMTKGDLYIYPQSQTQLVIRINKPQIVFQTVEVNDPLIVGNSVGDNYVLLLRDKQQQLQVKITLTPHSLQQLLASLPQNP</sequence>
<dbReference type="KEGG" id="cyj:Cyan7822_3529"/>
<name>E0UFA0_GLOV7</name>
<dbReference type="HOGENOM" id="CLU_1560764_0_0_3"/>
<keyword evidence="2" id="KW-1185">Reference proteome</keyword>